<feature type="compositionally biased region" description="Basic and acidic residues" evidence="6">
    <location>
        <begin position="33"/>
        <end position="49"/>
    </location>
</feature>
<feature type="domain" description="Type II methyltransferase M.TaqI-like" evidence="7">
    <location>
        <begin position="1187"/>
        <end position="1228"/>
    </location>
</feature>
<feature type="region of interest" description="Disordered" evidence="6">
    <location>
        <begin position="1884"/>
        <end position="1909"/>
    </location>
</feature>
<evidence type="ECO:0000313" key="9">
    <source>
        <dbReference type="EMBL" id="GAA2963140.1"/>
    </source>
</evidence>
<evidence type="ECO:0000256" key="2">
    <source>
        <dbReference type="ARBA" id="ARBA00022603"/>
    </source>
</evidence>
<dbReference type="Pfam" id="PF20473">
    <property type="entry name" value="MmeI_Mtase"/>
    <property type="match status" value="1"/>
</dbReference>
<proteinExistence type="predicted"/>
<evidence type="ECO:0000259" key="7">
    <source>
        <dbReference type="Pfam" id="PF07669"/>
    </source>
</evidence>
<dbReference type="EMBL" id="BAAAUD010000053">
    <property type="protein sequence ID" value="GAA2963140.1"/>
    <property type="molecule type" value="Genomic_DNA"/>
</dbReference>
<keyword evidence="4" id="KW-0949">S-adenosyl-L-methionine</keyword>
<dbReference type="Pfam" id="PF07669">
    <property type="entry name" value="Eco57I"/>
    <property type="match status" value="1"/>
</dbReference>
<protein>
    <recommendedName>
        <fullName evidence="1">site-specific DNA-methyltransferase (adenine-specific)</fullName>
        <ecNumber evidence="1">2.1.1.72</ecNumber>
    </recommendedName>
</protein>
<feature type="region of interest" description="Disordered" evidence="6">
    <location>
        <begin position="894"/>
        <end position="923"/>
    </location>
</feature>
<keyword evidence="10" id="KW-1185">Reference proteome</keyword>
<feature type="compositionally biased region" description="Basic and acidic residues" evidence="6">
    <location>
        <begin position="895"/>
        <end position="923"/>
    </location>
</feature>
<accession>A0ABN3XLU6</accession>
<dbReference type="RefSeq" id="WP_344498633.1">
    <property type="nucleotide sequence ID" value="NZ_BAAAUD010000053.1"/>
</dbReference>
<dbReference type="PANTHER" id="PTHR33841:SF1">
    <property type="entry name" value="DNA METHYLTRANSFERASE A"/>
    <property type="match status" value="1"/>
</dbReference>
<keyword evidence="3" id="KW-0808">Transferase</keyword>
<dbReference type="InterPro" id="IPR002052">
    <property type="entry name" value="DNA_methylase_N6_adenine_CS"/>
</dbReference>
<sequence length="1909" mass="211819">MTFDSLVNAGQYFPSFYLDEILPKELKDGPLKRWSAAERQGEHTPRQGLRDLSGPYFKVRDLLASGAEKYSEQPDVRAVAAQQAAAGVLTSAEGDGPPAFQPLTGADPDGDNPERPETPEDEWRAALATWHRQVLKGLGFEPNPGHLTLYGAAGPVAVPVAHSEPGVVVLTGGYADDLDHTTGDGHANRLPAQVKAGPAKTLRTVTDLAAWLLSCDDAPKYAVLLFGGVMVLASKGDFSRGRHLAVKLDTALSRKAEKSATNAGELDVAAWLFGAPSLRPREDGDDDMTRLLTQSRDHSEGVTKDLRAGLQEAVQLIANEVLDRADKQGVRPEDLQEWLPHVLKERDDLPRVLTTEALRYLYRILFLLYAEARPELEILPVKGPEYATGYSVARLRELVVREKLPTSSHRGYHFHESLALLFEKVFSGHPVADTVRSREELATATSPELVASAERAKLAQDDGGEGVRIEALRSKLFDPESIKLVGQCLTYPYPSRADGSPAPADLDLRLRNSVLHRVLRRLTLTEGQGPRGRGGFISYANLSINHLGSVYERLMSYTGFIAETPLYEVAKGGDPKDGSWLIGEEQVNSGRYADGPDGTVFVKTGVDPETGETKAVPYPVGSYVYRLAGRDRQTSASYYTPESLTKATVEQTLRFRLDEDGRIDPKLPASADRADKETWDRLLRQSGITAAEVLKWRVCEPALGSGAFLNEAVNQIAELYLKLAERERGVEIEPDRYQRELQKVKAYIALHNAYGIDLNDTAVELAEVSLWLNTMYPGMRAPWYGLHLHRGNSLVGAVRRVYPGKTLKEGGWLNAREQQRPRSVAMGTAIPGGSVHQFLLPALGWGSIGEKVSLRRPRKGAEDQKVRAVVDGKVADWLDPELIERLQKWRGKMRRAPEGGEVRKQPRDAKAEAAKKLEKAREADQAGETLFSADLFGAAEPEQGVLDGFAAEPKQLTFGAAGSGGGRGLRAVKNVDRQEERAEEKKQIAQTTRLRRLAQRVEYLWDLVTLRLELSEQEISRSIDVWGLEETVAPEGGTVRDPVMDRDAVRQALTVEGTPYWRVKQVMDAWCALWFWPLEQIGLLDGSAPDYVEDGKDLTKAPKGSGDRRVPLRNLEDWIEFAEAVVGRIDVEQGEDDRQAALVEFSGVTNLRELDAKERELDAFMAEQSAWTHASNLGDYFPWFQVAQKIARERGFFHWELSFAHVFADGGFDVMVGNPPWVKQEWKESGVLAEFEPWFELAEHVSTEEWTERKDGLLARAKARGTFLGELATHAAASGFLASPDTYLELVGTQPDLYRAFMLTTWRATGERGAAGLVHPSTHLTGGKEVALRRAAYRHLRFHADFTNQLRLFAEPVGHSSHFSVQVYGRDREIGFQHMSWLHHPDTLLGSLRDIENGKKKRLPGIKHNGVWDELAHPARVIFVDKDRLAAWQKLSGEAVSSRADSAKLLFPVTDKEEAVITVLSRWTHRLGGMGPRISRGFDEKNDRVAGYFEWTPGRAETWNDVILQGPLISVATPMHRQPPESGARSVNGYELWNHLAMPDDVVPRTNYRRTATEERFRAAQDRWVDHGRLAQLQQDPAAVAAAEADVLAGNPDLEGEGLEQATEALLRAVASRPYSEFFRVAWREMIASDTERSLYAALVPPGTTHVHTVRSCSLADDRQTVLVTGFMSSLPLDYFLRSSGRGHLDVADASTMPAPSLGHPLASALLLRTLRLNAQVNSYAGLWQSLYDPAWGKDSWAAASVWPKDALDITDGIGPAWKRSTPFRSEFARRAALVEIDALVAVWLGIKAEELIAMYNARFPILEQYEENMWFDAAGRRIAKAHQAHGFGQPRDAWRQLSAHPDFPEGGANVPEGYTGPLYRANRREELRSAHAEFVRRMAAAGWKPGQTEPEGRRTGEQEAGVTE</sequence>
<evidence type="ECO:0000256" key="4">
    <source>
        <dbReference type="ARBA" id="ARBA00022691"/>
    </source>
</evidence>
<dbReference type="SUPFAM" id="SSF53335">
    <property type="entry name" value="S-adenosyl-L-methionine-dependent methyltransferases"/>
    <property type="match status" value="1"/>
</dbReference>
<gene>
    <name evidence="9" type="ORF">GCM10010446_55840</name>
</gene>
<keyword evidence="2" id="KW-0489">Methyltransferase</keyword>
<reference evidence="9 10" key="1">
    <citation type="journal article" date="2019" name="Int. J. Syst. Evol. Microbiol.">
        <title>The Global Catalogue of Microorganisms (GCM) 10K type strain sequencing project: providing services to taxonomists for standard genome sequencing and annotation.</title>
        <authorList>
            <consortium name="The Broad Institute Genomics Platform"/>
            <consortium name="The Broad Institute Genome Sequencing Center for Infectious Disease"/>
            <person name="Wu L."/>
            <person name="Ma J."/>
        </authorList>
    </citation>
    <scope>NUCLEOTIDE SEQUENCE [LARGE SCALE GENOMIC DNA]</scope>
    <source>
        <strain evidence="9 10">JCM 9088</strain>
    </source>
</reference>
<dbReference type="PANTHER" id="PTHR33841">
    <property type="entry name" value="DNA METHYLTRANSFERASE YEEA-RELATED"/>
    <property type="match status" value="1"/>
</dbReference>
<evidence type="ECO:0000256" key="5">
    <source>
        <dbReference type="ARBA" id="ARBA00047942"/>
    </source>
</evidence>
<evidence type="ECO:0000313" key="10">
    <source>
        <dbReference type="Proteomes" id="UP001500403"/>
    </source>
</evidence>
<evidence type="ECO:0000259" key="8">
    <source>
        <dbReference type="Pfam" id="PF20473"/>
    </source>
</evidence>
<dbReference type="InterPro" id="IPR011639">
    <property type="entry name" value="MethylTrfase_TaqI-like_dom"/>
</dbReference>
<dbReference type="InterPro" id="IPR050953">
    <property type="entry name" value="N4_N6_ade-DNA_methylase"/>
</dbReference>
<dbReference type="Gene3D" id="3.40.50.150">
    <property type="entry name" value="Vaccinia Virus protein VP39"/>
    <property type="match status" value="2"/>
</dbReference>
<evidence type="ECO:0000256" key="6">
    <source>
        <dbReference type="SAM" id="MobiDB-lite"/>
    </source>
</evidence>
<dbReference type="PROSITE" id="PS00092">
    <property type="entry name" value="N6_MTASE"/>
    <property type="match status" value="1"/>
</dbReference>
<comment type="catalytic activity">
    <reaction evidence="5">
        <text>a 2'-deoxyadenosine in DNA + S-adenosyl-L-methionine = an N(6)-methyl-2'-deoxyadenosine in DNA + S-adenosyl-L-homocysteine + H(+)</text>
        <dbReference type="Rhea" id="RHEA:15197"/>
        <dbReference type="Rhea" id="RHEA-COMP:12418"/>
        <dbReference type="Rhea" id="RHEA-COMP:12419"/>
        <dbReference type="ChEBI" id="CHEBI:15378"/>
        <dbReference type="ChEBI" id="CHEBI:57856"/>
        <dbReference type="ChEBI" id="CHEBI:59789"/>
        <dbReference type="ChEBI" id="CHEBI:90615"/>
        <dbReference type="ChEBI" id="CHEBI:90616"/>
        <dbReference type="EC" id="2.1.1.72"/>
    </reaction>
</comment>
<dbReference type="Proteomes" id="UP001500403">
    <property type="component" value="Unassembled WGS sequence"/>
</dbReference>
<evidence type="ECO:0000256" key="3">
    <source>
        <dbReference type="ARBA" id="ARBA00022679"/>
    </source>
</evidence>
<feature type="region of interest" description="Disordered" evidence="6">
    <location>
        <begin position="91"/>
        <end position="120"/>
    </location>
</feature>
<organism evidence="9 10">
    <name type="scientific">Streptomyces enissocaesilis</name>
    <dbReference type="NCBI Taxonomy" id="332589"/>
    <lineage>
        <taxon>Bacteria</taxon>
        <taxon>Bacillati</taxon>
        <taxon>Actinomycetota</taxon>
        <taxon>Actinomycetes</taxon>
        <taxon>Kitasatosporales</taxon>
        <taxon>Streptomycetaceae</taxon>
        <taxon>Streptomyces</taxon>
        <taxon>Streptomyces rochei group</taxon>
    </lineage>
</organism>
<dbReference type="EC" id="2.1.1.72" evidence="1"/>
<feature type="region of interest" description="Disordered" evidence="6">
    <location>
        <begin position="33"/>
        <end position="52"/>
    </location>
</feature>
<dbReference type="InterPro" id="IPR029063">
    <property type="entry name" value="SAM-dependent_MTases_sf"/>
</dbReference>
<dbReference type="InterPro" id="IPR046816">
    <property type="entry name" value="MmeI_Mtase"/>
</dbReference>
<evidence type="ECO:0000256" key="1">
    <source>
        <dbReference type="ARBA" id="ARBA00011900"/>
    </source>
</evidence>
<comment type="caution">
    <text evidence="9">The sequence shown here is derived from an EMBL/GenBank/DDBJ whole genome shotgun (WGS) entry which is preliminary data.</text>
</comment>
<feature type="domain" description="MmeI-like DNA-methyltransferase" evidence="8">
    <location>
        <begin position="693"/>
        <end position="773"/>
    </location>
</feature>
<name>A0ABN3XLU6_9ACTN</name>